<dbReference type="EMBL" id="HBHQ01008573">
    <property type="protein sequence ID" value="CAD9813915.1"/>
    <property type="molecule type" value="Transcribed_RNA"/>
</dbReference>
<evidence type="ECO:0000313" key="2">
    <source>
        <dbReference type="EMBL" id="CAD9813915.1"/>
    </source>
</evidence>
<gene>
    <name evidence="2" type="ORF">ASEP1449_LOCUS5740</name>
</gene>
<feature type="region of interest" description="Disordered" evidence="1">
    <location>
        <begin position="168"/>
        <end position="200"/>
    </location>
</feature>
<proteinExistence type="predicted"/>
<accession>A0A7S2XLT0</accession>
<name>A0A7S2XLT0_9STRA</name>
<evidence type="ECO:0000256" key="1">
    <source>
        <dbReference type="SAM" id="MobiDB-lite"/>
    </source>
</evidence>
<protein>
    <submittedName>
        <fullName evidence="2">Uncharacterized protein</fullName>
    </submittedName>
</protein>
<reference evidence="2" key="1">
    <citation type="submission" date="2021-01" db="EMBL/GenBank/DDBJ databases">
        <authorList>
            <person name="Corre E."/>
            <person name="Pelletier E."/>
            <person name="Niang G."/>
            <person name="Scheremetjew M."/>
            <person name="Finn R."/>
            <person name="Kale V."/>
            <person name="Holt S."/>
            <person name="Cochrane G."/>
            <person name="Meng A."/>
            <person name="Brown T."/>
            <person name="Cohen L."/>
        </authorList>
    </citation>
    <scope>NUCLEOTIDE SEQUENCE</scope>
    <source>
        <strain evidence="2">CCMP2084</strain>
    </source>
</reference>
<dbReference type="AlphaFoldDB" id="A0A7S2XLT0"/>
<sequence>MIRSVQMIRVAVWVGWVISSMMMMTTTTMAFSQTCKSSRTSALNAEASGRRTFFATAAAGLLAASAAPAPAEASYTGYTQREADWDSRVKNGEVQISSARALRSQLADIAPMNSEGSKLFCPNGEPSNVSPLMENRCGDRQATVSVYGRQQDTVGNSVPGFSGGYYPSIMSGSSSSSSDSNSNLANSPMVGGFPKYPNQK</sequence>
<organism evidence="2">
    <name type="scientific">Attheya septentrionalis</name>
    <dbReference type="NCBI Taxonomy" id="420275"/>
    <lineage>
        <taxon>Eukaryota</taxon>
        <taxon>Sar</taxon>
        <taxon>Stramenopiles</taxon>
        <taxon>Ochrophyta</taxon>
        <taxon>Bacillariophyta</taxon>
        <taxon>Coscinodiscophyceae</taxon>
        <taxon>Chaetocerotophycidae</taxon>
        <taxon>Chaetocerotales</taxon>
        <taxon>Attheyaceae</taxon>
        <taxon>Attheya</taxon>
    </lineage>
</organism>
<feature type="compositionally biased region" description="Low complexity" evidence="1">
    <location>
        <begin position="168"/>
        <end position="187"/>
    </location>
</feature>